<reference evidence="3" key="1">
    <citation type="journal article" date="2013" name="Diversity">
        <title>Genome Sequence of Dickeya solani, a New soft Rot Pathogen of Potato, Suggests its Emergence May Be Related to a Novel Combination of Non-Ribosomal Peptide/Polyketide Synthetase Clusters.</title>
        <authorList>
            <person name="Garlant L."/>
            <person name="Koskinen P."/>
            <person name="Rouhiainen L."/>
            <person name="Laine P."/>
            <person name="Paulin L."/>
            <person name="Auvinen P."/>
            <person name="Holm L."/>
            <person name="Pirhonen M."/>
        </authorList>
    </citation>
    <scope>NUCLEOTIDE SEQUENCE [LARGE SCALE GENOMIC DNA]</scope>
    <source>
        <strain evidence="3">D s0432-1</strain>
    </source>
</reference>
<dbReference type="Pfam" id="PF00144">
    <property type="entry name" value="Beta-lactamase"/>
    <property type="match status" value="1"/>
</dbReference>
<dbReference type="EMBL" id="AMWE01000004">
    <property type="protein sequence ID" value="ERO57441.1"/>
    <property type="molecule type" value="Genomic_DNA"/>
</dbReference>
<dbReference type="InterPro" id="IPR001466">
    <property type="entry name" value="Beta-lactam-related"/>
</dbReference>
<evidence type="ECO:0000313" key="3">
    <source>
        <dbReference type="Proteomes" id="UP000017142"/>
    </source>
</evidence>
<accession>A0AAV3KB13</accession>
<protein>
    <submittedName>
        <fullName evidence="2">AMPC cephalosporinase</fullName>
    </submittedName>
</protein>
<dbReference type="PANTHER" id="PTHR46825">
    <property type="entry name" value="D-ALANYL-D-ALANINE-CARBOXYPEPTIDASE/ENDOPEPTIDASE AMPH"/>
    <property type="match status" value="1"/>
</dbReference>
<gene>
    <name evidence="2" type="ORF">A544_4032</name>
</gene>
<proteinExistence type="predicted"/>
<dbReference type="PANTHER" id="PTHR46825:SF8">
    <property type="entry name" value="BETA-LACTAMASE-RELATED"/>
    <property type="match status" value="1"/>
</dbReference>
<comment type="caution">
    <text evidence="2">The sequence shown here is derived from an EMBL/GenBank/DDBJ whole genome shotgun (WGS) entry which is preliminary data.</text>
</comment>
<dbReference type="SUPFAM" id="SSF56601">
    <property type="entry name" value="beta-lactamase/transpeptidase-like"/>
    <property type="match status" value="1"/>
</dbReference>
<evidence type="ECO:0000313" key="2">
    <source>
        <dbReference type="EMBL" id="ERO57441.1"/>
    </source>
</evidence>
<dbReference type="Gene3D" id="3.40.710.10">
    <property type="entry name" value="DD-peptidase/beta-lactamase superfamily"/>
    <property type="match status" value="1"/>
</dbReference>
<dbReference type="AlphaFoldDB" id="A0AAV3KB13"/>
<dbReference type="InterPro" id="IPR050491">
    <property type="entry name" value="AmpC-like"/>
</dbReference>
<evidence type="ECO:0000259" key="1">
    <source>
        <dbReference type="Pfam" id="PF00144"/>
    </source>
</evidence>
<dbReference type="InterPro" id="IPR012338">
    <property type="entry name" value="Beta-lactam/transpept-like"/>
</dbReference>
<name>A0AAV3KB13_9GAMM</name>
<feature type="domain" description="Beta-lactamase-related" evidence="1">
    <location>
        <begin position="30"/>
        <end position="358"/>
    </location>
</feature>
<dbReference type="Proteomes" id="UP000017142">
    <property type="component" value="Unassembled WGS sequence"/>
</dbReference>
<organism evidence="2 3">
    <name type="scientific">Dickeya solani D s0432-1</name>
    <dbReference type="NCBI Taxonomy" id="1231725"/>
    <lineage>
        <taxon>Bacteria</taxon>
        <taxon>Pseudomonadati</taxon>
        <taxon>Pseudomonadota</taxon>
        <taxon>Gammaproteobacteria</taxon>
        <taxon>Enterobacterales</taxon>
        <taxon>Pectobacteriaceae</taxon>
        <taxon>Dickeya</taxon>
    </lineage>
</organism>
<sequence length="374" mass="41517">MLCACGTLSQVTMPARYGAYLTHSSFPANVDDIVRHYMKDKSVSGISIAVIHNRGPARFYCYGVTDEQGGYAITPDTLFALGSISKGITADVVSQLVLQKKLRWEDTLATLLPKNTPLSEDAKRITLLQLVTHTSGLPRQDIDFQILTKFVRYLGSGENFYGGLDSDEVLHYLADFSAPSHPAAQYSNLGYAILGYILKDKFHQNIEDMAKDRLFTPLYMQQTSFRPETLARFAFRALGHAGDQPKFIARGALTPDWHFSNNMLSAAGLYSNAHDLIIYLRAHLGNTPSPLINQAFAQINQGYARYGNQVQNIAWVTDSDGKNSITYQVGYIGGYSSFIGFDKQNGNAIVVLQNVFNWSNYLGIALLTDLAKRR</sequence>